<dbReference type="InterPro" id="IPR016136">
    <property type="entry name" value="DNA_helicase_N/primase_C"/>
</dbReference>
<dbReference type="EMBL" id="AP021906">
    <property type="protein sequence ID" value="BBP90782.1"/>
    <property type="molecule type" value="Genomic_DNA"/>
</dbReference>
<evidence type="ECO:0000313" key="2">
    <source>
        <dbReference type="Proteomes" id="UP000464658"/>
    </source>
</evidence>
<organism evidence="1 2">
    <name type="scientific">Bacillus safensis</name>
    <dbReference type="NCBI Taxonomy" id="561879"/>
    <lineage>
        <taxon>Bacteria</taxon>
        <taxon>Bacillati</taxon>
        <taxon>Bacillota</taxon>
        <taxon>Bacilli</taxon>
        <taxon>Bacillales</taxon>
        <taxon>Bacillaceae</taxon>
        <taxon>Bacillus</taxon>
    </lineage>
</organism>
<evidence type="ECO:0000313" key="1">
    <source>
        <dbReference type="EMBL" id="BBP90782.1"/>
    </source>
</evidence>
<dbReference type="InterPro" id="IPR036185">
    <property type="entry name" value="DNA_heli_DnaB-like_N_sf"/>
</dbReference>
<gene>
    <name evidence="1" type="ORF">BsIDN1_44000</name>
</gene>
<dbReference type="AlphaFoldDB" id="A0A5S9MDW9"/>
<accession>A0A5S9MDW9</accession>
<reference evidence="1 2" key="1">
    <citation type="submission" date="2019-12" db="EMBL/GenBank/DDBJ databases">
        <title>Full genome sequence of a Bacillus safensis strain isolated from commercially available natto in Indonesia.</title>
        <authorList>
            <person name="Yoshida M."/>
            <person name="Uomi M."/>
            <person name="Waturangi D."/>
            <person name="Ekaputri J.J."/>
            <person name="Setiamarga D.H.E."/>
        </authorList>
    </citation>
    <scope>NUCLEOTIDE SEQUENCE [LARGE SCALE GENOMIC DNA]</scope>
    <source>
        <strain evidence="1 2">IDN1</strain>
    </source>
</reference>
<protein>
    <submittedName>
        <fullName evidence="1">Uncharacterized protein</fullName>
    </submittedName>
</protein>
<proteinExistence type="predicted"/>
<sequence>MLLAHMLKSDDVIRKVLDRIGIEFNIDSHRALATYIYALYEEGKEPTPQHLMNRIEDDVMNQLLTDILMIQVGDELSEAELSDYVKKSVESSEFVNDKGKKTRTCRSGEAKRFLQSGNTCKRNYSVEPFAEVIRLLLMRGLTAGNESFTGGA</sequence>
<name>A0A5S9MDW9_BACIA</name>
<dbReference type="GO" id="GO:0005524">
    <property type="term" value="F:ATP binding"/>
    <property type="evidence" value="ECO:0007669"/>
    <property type="project" value="InterPro"/>
</dbReference>
<dbReference type="GO" id="GO:0003678">
    <property type="term" value="F:DNA helicase activity"/>
    <property type="evidence" value="ECO:0007669"/>
    <property type="project" value="InterPro"/>
</dbReference>
<dbReference type="SUPFAM" id="SSF48024">
    <property type="entry name" value="N-terminal domain of DnaB helicase"/>
    <property type="match status" value="1"/>
</dbReference>
<dbReference type="Proteomes" id="UP000464658">
    <property type="component" value="Chromosome"/>
</dbReference>
<dbReference type="GO" id="GO:0006260">
    <property type="term" value="P:DNA replication"/>
    <property type="evidence" value="ECO:0007669"/>
    <property type="project" value="InterPro"/>
</dbReference>
<dbReference type="Gene3D" id="1.10.860.10">
    <property type="entry name" value="DNAb Helicase, Chain A"/>
    <property type="match status" value="1"/>
</dbReference>